<dbReference type="PANTHER" id="PTHR46148">
    <property type="entry name" value="CHROMO DOMAIN-CONTAINING PROTEIN"/>
    <property type="match status" value="1"/>
</dbReference>
<evidence type="ECO:0000313" key="2">
    <source>
        <dbReference type="EMBL" id="GJS81841.1"/>
    </source>
</evidence>
<evidence type="ECO:0000259" key="1">
    <source>
        <dbReference type="Pfam" id="PF24626"/>
    </source>
</evidence>
<reference evidence="2" key="2">
    <citation type="submission" date="2022-01" db="EMBL/GenBank/DDBJ databases">
        <authorList>
            <person name="Yamashiro T."/>
            <person name="Shiraishi A."/>
            <person name="Satake H."/>
            <person name="Nakayama K."/>
        </authorList>
    </citation>
    <scope>NUCLEOTIDE SEQUENCE</scope>
</reference>
<evidence type="ECO:0000313" key="3">
    <source>
        <dbReference type="Proteomes" id="UP001151760"/>
    </source>
</evidence>
<keyword evidence="3" id="KW-1185">Reference proteome</keyword>
<sequence>MCRSPICWTEVGDSQLTCPEIIHETTEKIVHIKNRLQAAGDRQKSYADVRRKPLKLQVGDMVMLKVSPWKGVIGFGKQEKLNPRYIGPFKVLDKVGPVAYRLKLRQQLSRVQSKFHVSNLKNCLSDETLVIPLNAIQIDDKL</sequence>
<gene>
    <name evidence="2" type="ORF">Tco_0748382</name>
</gene>
<comment type="caution">
    <text evidence="2">The sequence shown here is derived from an EMBL/GenBank/DDBJ whole genome shotgun (WGS) entry which is preliminary data.</text>
</comment>
<dbReference type="Proteomes" id="UP001151760">
    <property type="component" value="Unassembled WGS sequence"/>
</dbReference>
<proteinExistence type="predicted"/>
<dbReference type="Pfam" id="PF24626">
    <property type="entry name" value="SH3_Tf2-1"/>
    <property type="match status" value="1"/>
</dbReference>
<reference evidence="2" key="1">
    <citation type="journal article" date="2022" name="Int. J. Mol. Sci.">
        <title>Draft Genome of Tanacetum Coccineum: Genomic Comparison of Closely Related Tanacetum-Family Plants.</title>
        <authorList>
            <person name="Yamashiro T."/>
            <person name="Shiraishi A."/>
            <person name="Nakayama K."/>
            <person name="Satake H."/>
        </authorList>
    </citation>
    <scope>NUCLEOTIDE SEQUENCE</scope>
</reference>
<accession>A0ABQ4YXZ9</accession>
<organism evidence="2 3">
    <name type="scientific">Tanacetum coccineum</name>
    <dbReference type="NCBI Taxonomy" id="301880"/>
    <lineage>
        <taxon>Eukaryota</taxon>
        <taxon>Viridiplantae</taxon>
        <taxon>Streptophyta</taxon>
        <taxon>Embryophyta</taxon>
        <taxon>Tracheophyta</taxon>
        <taxon>Spermatophyta</taxon>
        <taxon>Magnoliopsida</taxon>
        <taxon>eudicotyledons</taxon>
        <taxon>Gunneridae</taxon>
        <taxon>Pentapetalae</taxon>
        <taxon>asterids</taxon>
        <taxon>campanulids</taxon>
        <taxon>Asterales</taxon>
        <taxon>Asteraceae</taxon>
        <taxon>Asteroideae</taxon>
        <taxon>Anthemideae</taxon>
        <taxon>Anthemidinae</taxon>
        <taxon>Tanacetum</taxon>
    </lineage>
</organism>
<name>A0ABQ4YXZ9_9ASTR</name>
<dbReference type="EMBL" id="BQNB010010779">
    <property type="protein sequence ID" value="GJS81841.1"/>
    <property type="molecule type" value="Genomic_DNA"/>
</dbReference>
<dbReference type="PANTHER" id="PTHR46148:SF59">
    <property type="entry name" value="NUCLEOTIDYLTRANSFERASE, RIBONUCLEASE H"/>
    <property type="match status" value="1"/>
</dbReference>
<dbReference type="InterPro" id="IPR056924">
    <property type="entry name" value="SH3_Tf2-1"/>
</dbReference>
<protein>
    <recommendedName>
        <fullName evidence="1">Tf2-1-like SH3-like domain-containing protein</fullName>
    </recommendedName>
</protein>
<feature type="domain" description="Tf2-1-like SH3-like" evidence="1">
    <location>
        <begin position="59"/>
        <end position="123"/>
    </location>
</feature>